<protein>
    <recommendedName>
        <fullName evidence="1">Integrase catalytic domain-containing protein</fullName>
    </recommendedName>
</protein>
<dbReference type="AlphaFoldDB" id="A0AAN7NVT1"/>
<dbReference type="PANTHER" id="PTHR37984:SF5">
    <property type="entry name" value="PROTEIN NYNRIN-LIKE"/>
    <property type="match status" value="1"/>
</dbReference>
<name>A0AAN7NVT1_MYCAM</name>
<dbReference type="SUPFAM" id="SSF53098">
    <property type="entry name" value="Ribonuclease H-like"/>
    <property type="match status" value="1"/>
</dbReference>
<organism evidence="2 3">
    <name type="scientific">Mycteria americana</name>
    <name type="common">Wood stork</name>
    <dbReference type="NCBI Taxonomy" id="33587"/>
    <lineage>
        <taxon>Eukaryota</taxon>
        <taxon>Metazoa</taxon>
        <taxon>Chordata</taxon>
        <taxon>Craniata</taxon>
        <taxon>Vertebrata</taxon>
        <taxon>Euteleostomi</taxon>
        <taxon>Archelosauria</taxon>
        <taxon>Archosauria</taxon>
        <taxon>Dinosauria</taxon>
        <taxon>Saurischia</taxon>
        <taxon>Theropoda</taxon>
        <taxon>Coelurosauria</taxon>
        <taxon>Aves</taxon>
        <taxon>Neognathae</taxon>
        <taxon>Neoaves</taxon>
        <taxon>Aequornithes</taxon>
        <taxon>Ciconiiformes</taxon>
        <taxon>Ciconiidae</taxon>
        <taxon>Mycteria</taxon>
    </lineage>
</organism>
<evidence type="ECO:0000313" key="2">
    <source>
        <dbReference type="EMBL" id="KAK4822880.1"/>
    </source>
</evidence>
<dbReference type="PANTHER" id="PTHR37984">
    <property type="entry name" value="PROTEIN CBG26694"/>
    <property type="match status" value="1"/>
</dbReference>
<keyword evidence="3" id="KW-1185">Reference proteome</keyword>
<dbReference type="PROSITE" id="PS50994">
    <property type="entry name" value="INTEGRASE"/>
    <property type="match status" value="1"/>
</dbReference>
<dbReference type="InterPro" id="IPR050951">
    <property type="entry name" value="Retrovirus_Pol_polyprotein"/>
</dbReference>
<dbReference type="InterPro" id="IPR012337">
    <property type="entry name" value="RNaseH-like_sf"/>
</dbReference>
<comment type="caution">
    <text evidence="2">The sequence shown here is derived from an EMBL/GenBank/DDBJ whole genome shotgun (WGS) entry which is preliminary data.</text>
</comment>
<feature type="domain" description="Integrase catalytic" evidence="1">
    <location>
        <begin position="51"/>
        <end position="147"/>
    </location>
</feature>
<dbReference type="GO" id="GO:0015074">
    <property type="term" value="P:DNA integration"/>
    <property type="evidence" value="ECO:0007669"/>
    <property type="project" value="InterPro"/>
</dbReference>
<sequence length="209" mass="23710">MQKLANAIVKQCPIYSKNNPKIQKRPPPGQVPFLDGQKLSLAEPTKLERFGIPEGTASDNRPHFIAKTVQKVAKFLQFDWNLHTPWRSQSSGVVEQMNQTLKRQILKLCQETQMKWIEVLPIALLRIRITPRVGEGVSPFEIPYGKPYPVNKLTGRSDQMHVSGDQILTEYLLSLGHTLSSLHRYLNERTPVPLDTPVHTFQPGDQVSV</sequence>
<dbReference type="Gene3D" id="3.30.420.10">
    <property type="entry name" value="Ribonuclease H-like superfamily/Ribonuclease H"/>
    <property type="match status" value="1"/>
</dbReference>
<dbReference type="InterPro" id="IPR036397">
    <property type="entry name" value="RNaseH_sf"/>
</dbReference>
<gene>
    <name evidence="2" type="ORF">QYF61_021099</name>
</gene>
<dbReference type="GO" id="GO:0003676">
    <property type="term" value="F:nucleic acid binding"/>
    <property type="evidence" value="ECO:0007669"/>
    <property type="project" value="InterPro"/>
</dbReference>
<evidence type="ECO:0000259" key="1">
    <source>
        <dbReference type="PROSITE" id="PS50994"/>
    </source>
</evidence>
<dbReference type="InterPro" id="IPR001584">
    <property type="entry name" value="Integrase_cat-core"/>
</dbReference>
<proteinExistence type="predicted"/>
<evidence type="ECO:0000313" key="3">
    <source>
        <dbReference type="Proteomes" id="UP001333110"/>
    </source>
</evidence>
<accession>A0AAN7NVT1</accession>
<dbReference type="EMBL" id="JAUNZN010000004">
    <property type="protein sequence ID" value="KAK4822880.1"/>
    <property type="molecule type" value="Genomic_DNA"/>
</dbReference>
<reference evidence="2 3" key="1">
    <citation type="journal article" date="2023" name="J. Hered.">
        <title>Chromosome-level genome of the wood stork (Mycteria americana) provides insight into avian chromosome evolution.</title>
        <authorList>
            <person name="Flamio R. Jr."/>
            <person name="Ramstad K.M."/>
        </authorList>
    </citation>
    <scope>NUCLEOTIDE SEQUENCE [LARGE SCALE GENOMIC DNA]</scope>
    <source>
        <strain evidence="2">JAX WOST 10</strain>
    </source>
</reference>
<dbReference type="Proteomes" id="UP001333110">
    <property type="component" value="Unassembled WGS sequence"/>
</dbReference>